<keyword evidence="1" id="KW-0805">Transcription regulation</keyword>
<dbReference type="InterPro" id="IPR036388">
    <property type="entry name" value="WH-like_DNA-bd_sf"/>
</dbReference>
<accession>A0A4R5KFP1</accession>
<dbReference type="SUPFAM" id="SSF46785">
    <property type="entry name" value="Winged helix' DNA-binding domain"/>
    <property type="match status" value="1"/>
</dbReference>
<dbReference type="GO" id="GO:0003677">
    <property type="term" value="F:DNA binding"/>
    <property type="evidence" value="ECO:0007669"/>
    <property type="project" value="UniProtKB-KW"/>
</dbReference>
<dbReference type="InterPro" id="IPR001845">
    <property type="entry name" value="HTH_ArsR_DNA-bd_dom"/>
</dbReference>
<dbReference type="Proteomes" id="UP000295636">
    <property type="component" value="Unassembled WGS sequence"/>
</dbReference>
<dbReference type="EMBL" id="SMRT01000014">
    <property type="protein sequence ID" value="TDF94201.1"/>
    <property type="molecule type" value="Genomic_DNA"/>
</dbReference>
<sequence length="309" mass="33904">MAESTDKLKRIAAQHIQEVAKALSGDLRLRILETLGERPKSISQLVEELGVAQPTVSINVQTLEQAGLVTSFQGSGREKICERTLDALLLELPMRPGEGLHEVEELSMPVGLYTDCSIQPPCGLYGLEGMVGCPDDPRTFHMPERVQANIVWFSGAGYVEYTFANPLPQGIPLQQLSLSAELCSEAEGYRQEWPSDITLSLNGKWIGTWTCPGDFGDRKGKLSSNIPLGSSQYGLLAEWSVSDEGSKVNGSKSSDTTISDLNLHYSLPIKVRLEVRKDAVNCRGLNLFGSGYGDYPQDVKLRFVRRAES</sequence>
<proteinExistence type="predicted"/>
<evidence type="ECO:0000256" key="3">
    <source>
        <dbReference type="ARBA" id="ARBA00023163"/>
    </source>
</evidence>
<organism evidence="5 6">
    <name type="scientific">Paenibacillus piri</name>
    <dbReference type="NCBI Taxonomy" id="2547395"/>
    <lineage>
        <taxon>Bacteria</taxon>
        <taxon>Bacillati</taxon>
        <taxon>Bacillota</taxon>
        <taxon>Bacilli</taxon>
        <taxon>Bacillales</taxon>
        <taxon>Paenibacillaceae</taxon>
        <taxon>Paenibacillus</taxon>
    </lineage>
</organism>
<dbReference type="OrthoDB" id="9781958at2"/>
<name>A0A4R5KFP1_9BACL</name>
<feature type="domain" description="HTH arsR-type" evidence="4">
    <location>
        <begin position="18"/>
        <end position="93"/>
    </location>
</feature>
<evidence type="ECO:0000256" key="1">
    <source>
        <dbReference type="ARBA" id="ARBA00023015"/>
    </source>
</evidence>
<evidence type="ECO:0000313" key="5">
    <source>
        <dbReference type="EMBL" id="TDF94201.1"/>
    </source>
</evidence>
<keyword evidence="2" id="KW-0238">DNA-binding</keyword>
<dbReference type="Gene3D" id="1.10.10.10">
    <property type="entry name" value="Winged helix-like DNA-binding domain superfamily/Winged helix DNA-binding domain"/>
    <property type="match status" value="1"/>
</dbReference>
<dbReference type="PANTHER" id="PTHR43132">
    <property type="entry name" value="ARSENICAL RESISTANCE OPERON REPRESSOR ARSR-RELATED"/>
    <property type="match status" value="1"/>
</dbReference>
<protein>
    <submittedName>
        <fullName evidence="5">ArsR family transcriptional regulator</fullName>
    </submittedName>
</protein>
<dbReference type="CDD" id="cd00090">
    <property type="entry name" value="HTH_ARSR"/>
    <property type="match status" value="1"/>
</dbReference>
<comment type="caution">
    <text evidence="5">The sequence shown here is derived from an EMBL/GenBank/DDBJ whole genome shotgun (WGS) entry which is preliminary data.</text>
</comment>
<dbReference type="InterPro" id="IPR051011">
    <property type="entry name" value="Metal_resp_trans_reg"/>
</dbReference>
<evidence type="ECO:0000256" key="2">
    <source>
        <dbReference type="ARBA" id="ARBA00023125"/>
    </source>
</evidence>
<dbReference type="AlphaFoldDB" id="A0A4R5KFP1"/>
<dbReference type="Pfam" id="PF01022">
    <property type="entry name" value="HTH_5"/>
    <property type="match status" value="1"/>
</dbReference>
<evidence type="ECO:0000259" key="4">
    <source>
        <dbReference type="SMART" id="SM00418"/>
    </source>
</evidence>
<dbReference type="GO" id="GO:0003700">
    <property type="term" value="F:DNA-binding transcription factor activity"/>
    <property type="evidence" value="ECO:0007669"/>
    <property type="project" value="InterPro"/>
</dbReference>
<evidence type="ECO:0000313" key="6">
    <source>
        <dbReference type="Proteomes" id="UP000295636"/>
    </source>
</evidence>
<dbReference type="SMART" id="SM00418">
    <property type="entry name" value="HTH_ARSR"/>
    <property type="match status" value="1"/>
</dbReference>
<reference evidence="5 6" key="1">
    <citation type="submission" date="2019-03" db="EMBL/GenBank/DDBJ databases">
        <title>This is whole genome sequence of Paenibacillus sp MS74 strain.</title>
        <authorList>
            <person name="Trinh H.N."/>
        </authorList>
    </citation>
    <scope>NUCLEOTIDE SEQUENCE [LARGE SCALE GENOMIC DNA]</scope>
    <source>
        <strain evidence="5 6">MS74</strain>
    </source>
</reference>
<dbReference type="PANTHER" id="PTHR43132:SF2">
    <property type="entry name" value="ARSENICAL RESISTANCE OPERON REPRESSOR ARSR-RELATED"/>
    <property type="match status" value="1"/>
</dbReference>
<dbReference type="InterPro" id="IPR036390">
    <property type="entry name" value="WH_DNA-bd_sf"/>
</dbReference>
<dbReference type="InterPro" id="IPR011991">
    <property type="entry name" value="ArsR-like_HTH"/>
</dbReference>
<keyword evidence="6" id="KW-1185">Reference proteome</keyword>
<keyword evidence="3" id="KW-0804">Transcription</keyword>
<gene>
    <name evidence="5" type="ORF">E1757_24720</name>
</gene>